<dbReference type="CDD" id="cd06587">
    <property type="entry name" value="VOC"/>
    <property type="match status" value="1"/>
</dbReference>
<dbReference type="PANTHER" id="PTHR35908">
    <property type="entry name" value="HYPOTHETICAL FUSION PROTEIN"/>
    <property type="match status" value="1"/>
</dbReference>
<dbReference type="AlphaFoldDB" id="A0A927IB96"/>
<dbReference type="InterPro" id="IPR029068">
    <property type="entry name" value="Glyas_Bleomycin-R_OHBP_Dase"/>
</dbReference>
<dbReference type="InterPro" id="IPR041581">
    <property type="entry name" value="Glyoxalase_6"/>
</dbReference>
<name>A0A927IB96_9ACTN</name>
<dbReference type="SUPFAM" id="SSF54593">
    <property type="entry name" value="Glyoxalase/Bleomycin resistance protein/Dihydroxybiphenyl dioxygenase"/>
    <property type="match status" value="1"/>
</dbReference>
<dbReference type="PANTHER" id="PTHR35908:SF1">
    <property type="entry name" value="CONSERVED PROTEIN"/>
    <property type="match status" value="1"/>
</dbReference>
<evidence type="ECO:0000313" key="3">
    <source>
        <dbReference type="EMBL" id="MBD3932683.1"/>
    </source>
</evidence>
<dbReference type="Pfam" id="PF18029">
    <property type="entry name" value="Glyoxalase_6"/>
    <property type="match status" value="1"/>
</dbReference>
<dbReference type="Proteomes" id="UP000632289">
    <property type="component" value="Unassembled WGS sequence"/>
</dbReference>
<evidence type="ECO:0000256" key="1">
    <source>
        <dbReference type="SAM" id="MobiDB-lite"/>
    </source>
</evidence>
<dbReference type="InterPro" id="IPR037523">
    <property type="entry name" value="VOC_core"/>
</dbReference>
<proteinExistence type="predicted"/>
<dbReference type="RefSeq" id="WP_191209977.1">
    <property type="nucleotide sequence ID" value="NZ_BAABKL010000014.1"/>
</dbReference>
<comment type="caution">
    <text evidence="3">The sequence shown here is derived from an EMBL/GenBank/DDBJ whole genome shotgun (WGS) entry which is preliminary data.</text>
</comment>
<evidence type="ECO:0000259" key="2">
    <source>
        <dbReference type="PROSITE" id="PS51819"/>
    </source>
</evidence>
<protein>
    <submittedName>
        <fullName evidence="3">VOC family protein</fullName>
    </submittedName>
</protein>
<evidence type="ECO:0000313" key="4">
    <source>
        <dbReference type="Proteomes" id="UP000632289"/>
    </source>
</evidence>
<organism evidence="3 4">
    <name type="scientific">Streptomyces chumphonensis</name>
    <dbReference type="NCBI Taxonomy" id="1214925"/>
    <lineage>
        <taxon>Bacteria</taxon>
        <taxon>Bacillati</taxon>
        <taxon>Actinomycetota</taxon>
        <taxon>Actinomycetes</taxon>
        <taxon>Kitasatosporales</taxon>
        <taxon>Streptomycetaceae</taxon>
        <taxon>Streptomyces</taxon>
    </lineage>
</organism>
<dbReference type="PROSITE" id="PS51819">
    <property type="entry name" value="VOC"/>
    <property type="match status" value="1"/>
</dbReference>
<reference evidence="3" key="1">
    <citation type="submission" date="2020-09" db="EMBL/GenBank/DDBJ databases">
        <title>Secondary metabolite and genome analysis of marine Streptomyces chumphonensis KK1-2T.</title>
        <authorList>
            <person name="Phongsopitanun W."/>
            <person name="Kanchanasin P."/>
            <person name="Pittayakhajonwut P."/>
            <person name="Suwanborirux K."/>
            <person name="Tanasupawat S."/>
        </authorList>
    </citation>
    <scope>NUCLEOTIDE SEQUENCE</scope>
    <source>
        <strain evidence="3">KK1-2</strain>
    </source>
</reference>
<accession>A0A927IB96</accession>
<keyword evidence="4" id="KW-1185">Reference proteome</keyword>
<feature type="compositionally biased region" description="Basic and acidic residues" evidence="1">
    <location>
        <begin position="98"/>
        <end position="111"/>
    </location>
</feature>
<feature type="region of interest" description="Disordered" evidence="1">
    <location>
        <begin position="93"/>
        <end position="118"/>
    </location>
</feature>
<feature type="domain" description="VOC" evidence="2">
    <location>
        <begin position="5"/>
        <end position="125"/>
    </location>
</feature>
<gene>
    <name evidence="3" type="ORF">IF129_14115</name>
</gene>
<dbReference type="Gene3D" id="3.10.180.10">
    <property type="entry name" value="2,3-Dihydroxybiphenyl 1,2-Dioxygenase, domain 1"/>
    <property type="match status" value="1"/>
</dbReference>
<dbReference type="EMBL" id="JACXYU010000006">
    <property type="protein sequence ID" value="MBD3932683.1"/>
    <property type="molecule type" value="Genomic_DNA"/>
</dbReference>
<sequence>MAVAKTCVLVLDSTDPEVLAEFYAKLLGGEARLGRHPDFIEIVGPDGTALTIQRDHGFAPPTWPRPEESQQSHLHLLVAQEDMDEAEREIISLGGRPLDTKDNGGAHDTRLYSDPGGHPFALVAREGRTAL</sequence>